<keyword evidence="8" id="KW-0411">Iron-sulfur</keyword>
<dbReference type="Proteomes" id="UP000015462">
    <property type="component" value="Unassembled WGS sequence"/>
</dbReference>
<dbReference type="GO" id="GO:0046872">
    <property type="term" value="F:metal ion binding"/>
    <property type="evidence" value="ECO:0007669"/>
    <property type="project" value="UniProtKB-KW"/>
</dbReference>
<dbReference type="Pfam" id="PF00919">
    <property type="entry name" value="UPF0004"/>
    <property type="match status" value="1"/>
</dbReference>
<comment type="cofactor">
    <cofactor evidence="1">
        <name>[4Fe-4S] cluster</name>
        <dbReference type="ChEBI" id="CHEBI:49883"/>
    </cofactor>
</comment>
<dbReference type="GO" id="GO:0051539">
    <property type="term" value="F:4 iron, 4 sulfur cluster binding"/>
    <property type="evidence" value="ECO:0007669"/>
    <property type="project" value="UniProtKB-KW"/>
</dbReference>
<evidence type="ECO:0000313" key="11">
    <source>
        <dbReference type="EMBL" id="EPD13798.1"/>
    </source>
</evidence>
<dbReference type="SMART" id="SM00729">
    <property type="entry name" value="Elp3"/>
    <property type="match status" value="1"/>
</dbReference>
<comment type="caution">
    <text evidence="11">The sequence shown here is derived from an EMBL/GenBank/DDBJ whole genome shotgun (WGS) entry which is preliminary data.</text>
</comment>
<dbReference type="InterPro" id="IPR007197">
    <property type="entry name" value="rSAM"/>
</dbReference>
<feature type="domain" description="MTTase N-terminal" evidence="9">
    <location>
        <begin position="1"/>
        <end position="113"/>
    </location>
</feature>
<dbReference type="SUPFAM" id="SSF102114">
    <property type="entry name" value="Radical SAM enzymes"/>
    <property type="match status" value="1"/>
</dbReference>
<dbReference type="RefSeq" id="WP_015006165.1">
    <property type="nucleotide sequence ID" value="NZ_JBLIAD010000007.1"/>
</dbReference>
<keyword evidence="7" id="KW-0408">Iron</keyword>
<evidence type="ECO:0000256" key="5">
    <source>
        <dbReference type="ARBA" id="ARBA00022691"/>
    </source>
</evidence>
<evidence type="ECO:0000256" key="7">
    <source>
        <dbReference type="ARBA" id="ARBA00023004"/>
    </source>
</evidence>
<dbReference type="InterPro" id="IPR013848">
    <property type="entry name" value="Methylthiotransferase_N"/>
</dbReference>
<accession>A0AB33Z3E8</accession>
<dbReference type="AlphaFoldDB" id="A0AB33Z3E8"/>
<dbReference type="InterPro" id="IPR038135">
    <property type="entry name" value="Methylthiotransferase_N_sf"/>
</dbReference>
<evidence type="ECO:0000313" key="12">
    <source>
        <dbReference type="Proteomes" id="UP000015462"/>
    </source>
</evidence>
<dbReference type="SFLD" id="SFLDS00029">
    <property type="entry name" value="Radical_SAM"/>
    <property type="match status" value="1"/>
</dbReference>
<dbReference type="InterPro" id="IPR006638">
    <property type="entry name" value="Elp3/MiaA/NifB-like_rSAM"/>
</dbReference>
<dbReference type="SFLD" id="SFLDG01061">
    <property type="entry name" value="methylthiotransferase"/>
    <property type="match status" value="1"/>
</dbReference>
<keyword evidence="12" id="KW-1185">Reference proteome</keyword>
<dbReference type="InterPro" id="IPR020612">
    <property type="entry name" value="Methylthiotransferase_CS"/>
</dbReference>
<dbReference type="CDD" id="cd01335">
    <property type="entry name" value="Radical_SAM"/>
    <property type="match status" value="1"/>
</dbReference>
<protein>
    <submittedName>
        <fullName evidence="11">MiaB-like tRNA modifying enzyme</fullName>
    </submittedName>
</protein>
<dbReference type="InterPro" id="IPR006467">
    <property type="entry name" value="MiaB-like_bact"/>
</dbReference>
<evidence type="ECO:0000256" key="8">
    <source>
        <dbReference type="ARBA" id="ARBA00023014"/>
    </source>
</evidence>
<dbReference type="Pfam" id="PF04055">
    <property type="entry name" value="Radical_SAM"/>
    <property type="match status" value="1"/>
</dbReference>
<evidence type="ECO:0000256" key="4">
    <source>
        <dbReference type="ARBA" id="ARBA00022679"/>
    </source>
</evidence>
<keyword evidence="3" id="KW-0963">Cytoplasm</keyword>
<dbReference type="GO" id="GO:0035598">
    <property type="term" value="F:tRNA (N(6)-L-threonylcarbamoyladenosine(37)-C(2))-methylthiotransferase activity"/>
    <property type="evidence" value="ECO:0007669"/>
    <property type="project" value="TreeGrafter"/>
</dbReference>
<dbReference type="PROSITE" id="PS51918">
    <property type="entry name" value="RADICAL_SAM"/>
    <property type="match status" value="1"/>
</dbReference>
<dbReference type="EMBL" id="ASHL01000002">
    <property type="protein sequence ID" value="EPD13798.1"/>
    <property type="molecule type" value="Genomic_DNA"/>
</dbReference>
<evidence type="ECO:0000256" key="6">
    <source>
        <dbReference type="ARBA" id="ARBA00022723"/>
    </source>
</evidence>
<evidence type="ECO:0000256" key="3">
    <source>
        <dbReference type="ARBA" id="ARBA00022490"/>
    </source>
</evidence>
<dbReference type="NCBIfam" id="TIGR01579">
    <property type="entry name" value="MiaB-like-C"/>
    <property type="match status" value="1"/>
</dbReference>
<evidence type="ECO:0000256" key="1">
    <source>
        <dbReference type="ARBA" id="ARBA00001966"/>
    </source>
</evidence>
<dbReference type="PROSITE" id="PS51449">
    <property type="entry name" value="MTTASE_N"/>
    <property type="match status" value="1"/>
</dbReference>
<evidence type="ECO:0000259" key="10">
    <source>
        <dbReference type="PROSITE" id="PS51918"/>
    </source>
</evidence>
<gene>
    <name evidence="11" type="ORF">L196_04656</name>
</gene>
<keyword evidence="4" id="KW-0808">Transferase</keyword>
<organism evidence="11 12">
    <name type="scientific">Cycloclasticus pugetii</name>
    <dbReference type="NCBI Taxonomy" id="34068"/>
    <lineage>
        <taxon>Bacteria</taxon>
        <taxon>Pseudomonadati</taxon>
        <taxon>Pseudomonadota</taxon>
        <taxon>Gammaproteobacteria</taxon>
        <taxon>Thiotrichales</taxon>
        <taxon>Piscirickettsiaceae</taxon>
        <taxon>Cycloclasticus</taxon>
    </lineage>
</organism>
<dbReference type="FunFam" id="3.80.30.20:FF:000001">
    <property type="entry name" value="tRNA-2-methylthio-N(6)-dimethylallyladenosine synthase 2"/>
    <property type="match status" value="1"/>
</dbReference>
<dbReference type="InterPro" id="IPR023404">
    <property type="entry name" value="rSAM_horseshoe"/>
</dbReference>
<keyword evidence="5" id="KW-0949">S-adenosyl-L-methionine</keyword>
<keyword evidence="2" id="KW-0004">4Fe-4S</keyword>
<keyword evidence="6" id="KW-0479">Metal-binding</keyword>
<name>A0AB33Z3E8_9GAMM</name>
<reference evidence="11 12" key="1">
    <citation type="journal article" date="2013" name="Genome Announc.">
        <title>Genome Sequence of the Pyrene- and Fluoranthene-Degrading Bacterium Cycloclasticus sp. Strain PY97M.</title>
        <authorList>
            <person name="Cui Z."/>
            <person name="Xu G."/>
            <person name="Li Q."/>
            <person name="Gao W."/>
            <person name="Zheng L."/>
        </authorList>
    </citation>
    <scope>NUCLEOTIDE SEQUENCE [LARGE SCALE GENOMIC DNA]</scope>
    <source>
        <strain evidence="11 12">PY97M</strain>
    </source>
</reference>
<dbReference type="Gene3D" id="3.80.30.20">
    <property type="entry name" value="tm_1862 like domain"/>
    <property type="match status" value="1"/>
</dbReference>
<dbReference type="InterPro" id="IPR005839">
    <property type="entry name" value="Methylthiotransferase"/>
</dbReference>
<evidence type="ECO:0000256" key="2">
    <source>
        <dbReference type="ARBA" id="ARBA00022485"/>
    </source>
</evidence>
<sequence>MRVHLKTLGCRLNEAEIESWANDFVAEGHQLVNQETEADILVLNTCAVTQGAVRKSRQLVRKTHQKNPRAKLVVSGCYATLNEQETVALDGVDLLVNNQQKDQLVTLTLNELSEETMPSIATEPNEVALFSRGRQRAFIKVQDGCRYRCSFCIVTIARGDEKSKSIDSIVAEANALHQQGISEIVITGVHLGGYGSDTGSNLYNLVTALLQQTSIPRIRMGSLEPWDLPQGFLELFKNPRLMPHMHLPIQSGSDTVLKRMSRRCKTSEFRALVLEARKIMPNINITSDIIVGFPGETDDEWQQTLDFVQEMQFGDLHIFTYSTREGTKAASMPNQISTQIKKSRSQALHTLAASAKRAQMDKLVGHTVNVLWEDSHQVETDGVSTLFGYSPNYLRVKITSTEPEKLSNQIIPCKLTSIENNVFNAELA</sequence>
<dbReference type="PROSITE" id="PS01278">
    <property type="entry name" value="MTTASE_RADICAL"/>
    <property type="match status" value="1"/>
</dbReference>
<dbReference type="Gene3D" id="3.40.50.12160">
    <property type="entry name" value="Methylthiotransferase, N-terminal domain"/>
    <property type="match status" value="1"/>
</dbReference>
<dbReference type="PANTHER" id="PTHR11918:SF45">
    <property type="entry name" value="THREONYLCARBAMOYLADENOSINE TRNA METHYLTHIOTRANSFERASE"/>
    <property type="match status" value="1"/>
</dbReference>
<feature type="domain" description="Radical SAM core" evidence="10">
    <location>
        <begin position="131"/>
        <end position="361"/>
    </location>
</feature>
<dbReference type="SFLD" id="SFLDG01082">
    <property type="entry name" value="B12-binding_domain_containing"/>
    <property type="match status" value="1"/>
</dbReference>
<evidence type="ECO:0000259" key="9">
    <source>
        <dbReference type="PROSITE" id="PS51449"/>
    </source>
</evidence>
<proteinExistence type="predicted"/>
<dbReference type="PANTHER" id="PTHR11918">
    <property type="entry name" value="RADICAL SAM PROTEINS"/>
    <property type="match status" value="1"/>
</dbReference>
<dbReference type="NCBIfam" id="TIGR00089">
    <property type="entry name" value="MiaB/RimO family radical SAM methylthiotransferase"/>
    <property type="match status" value="1"/>
</dbReference>
<dbReference type="InterPro" id="IPR058240">
    <property type="entry name" value="rSAM_sf"/>
</dbReference>